<evidence type="ECO:0000256" key="7">
    <source>
        <dbReference type="ARBA" id="ARBA00023204"/>
    </source>
</evidence>
<dbReference type="InterPro" id="IPR045076">
    <property type="entry name" value="MutS"/>
</dbReference>
<evidence type="ECO:0000259" key="13">
    <source>
        <dbReference type="PROSITE" id="PS00486"/>
    </source>
</evidence>
<feature type="coiled-coil region" evidence="11">
    <location>
        <begin position="508"/>
        <end position="535"/>
    </location>
</feature>
<dbReference type="InterPro" id="IPR007696">
    <property type="entry name" value="DNA_mismatch_repair_MutS_core"/>
</dbReference>
<accession>A0A842HF03</accession>
<dbReference type="SMART" id="SM00533">
    <property type="entry name" value="MUTSd"/>
    <property type="match status" value="1"/>
</dbReference>
<feature type="compositionally biased region" description="Low complexity" evidence="12">
    <location>
        <begin position="845"/>
        <end position="860"/>
    </location>
</feature>
<dbReference type="Gene3D" id="3.40.50.300">
    <property type="entry name" value="P-loop containing nucleotide triphosphate hydrolases"/>
    <property type="match status" value="1"/>
</dbReference>
<dbReference type="GO" id="GO:0030983">
    <property type="term" value="F:mismatched DNA binding"/>
    <property type="evidence" value="ECO:0007669"/>
    <property type="project" value="InterPro"/>
</dbReference>
<dbReference type="InterPro" id="IPR007861">
    <property type="entry name" value="DNA_mismatch_repair_MutS_clamp"/>
</dbReference>
<keyword evidence="15" id="KW-1185">Reference proteome</keyword>
<keyword evidence="3 9" id="KW-0547">Nucleotide-binding</keyword>
<evidence type="ECO:0000256" key="3">
    <source>
        <dbReference type="ARBA" id="ARBA00022741"/>
    </source>
</evidence>
<dbReference type="InterPro" id="IPR007695">
    <property type="entry name" value="DNA_mismatch_repair_MutS-lik_N"/>
</dbReference>
<dbReference type="InterPro" id="IPR007860">
    <property type="entry name" value="DNA_mmatch_repair_MutS_con_dom"/>
</dbReference>
<dbReference type="InterPro" id="IPR016151">
    <property type="entry name" value="DNA_mismatch_repair_MutS_N"/>
</dbReference>
<evidence type="ECO:0000313" key="15">
    <source>
        <dbReference type="Proteomes" id="UP000546464"/>
    </source>
</evidence>
<dbReference type="PIRSF" id="PIRSF037677">
    <property type="entry name" value="DNA_mis_repair_Msh6"/>
    <property type="match status" value="1"/>
</dbReference>
<dbReference type="AlphaFoldDB" id="A0A842HF03"/>
<dbReference type="InterPro" id="IPR036678">
    <property type="entry name" value="MutS_con_dom_sf"/>
</dbReference>
<dbReference type="HAMAP" id="MF_00096">
    <property type="entry name" value="MutS"/>
    <property type="match status" value="1"/>
</dbReference>
<proteinExistence type="inferred from homology"/>
<dbReference type="SUPFAM" id="SSF48334">
    <property type="entry name" value="DNA repair protein MutS, domain III"/>
    <property type="match status" value="1"/>
</dbReference>
<name>A0A842HF03_9BACT</name>
<evidence type="ECO:0000313" key="14">
    <source>
        <dbReference type="EMBL" id="MBC2594104.1"/>
    </source>
</evidence>
<reference evidence="14 15" key="1">
    <citation type="submission" date="2020-07" db="EMBL/GenBank/DDBJ databases">
        <authorList>
            <person name="Feng X."/>
        </authorList>
    </citation>
    <scope>NUCLEOTIDE SEQUENCE [LARGE SCALE GENOMIC DNA]</scope>
    <source>
        <strain evidence="14 15">JCM31066</strain>
    </source>
</reference>
<sequence length="860" mass="95963">MAKASKETPMMQQYWKYREEIPEDALLLFRLGDFYEMFHADAEEGARLLGITLTKRSNYPMAGIPYHAKDNYLPKLLAAGKKVAIVDQIETPQPGKLVKRALTQILTPGTLLEENQLDAHKNHYLLALSSTKKGFHAAWLDLSTGDFQLASDTDPRRLLPIFNALDPREIVLPETISPGWAHREDLRDWHEQFDRFCLEHPVTFVPDFQFEGEDGARVVIETLGVHNLNGFGLDKDHPALGAAGALITYATDNLCAPPKNLRRIREYRSGGTLLLDPATMRNLEIFKSAQGTRKGSLLAALDRTVTAAGARLLEQWLAAPILDLEELNRRQLTVKAFIESPGVASQLQESLKQVRDIARILGRLQNRLRNPRELGGVRDTLDQLPAIREFLGKIDEPPVTQLLGSVGAFDELRDFLSASLNDELPGNLTDGGIIRNGFDAELDRLRGLTTDNKTWISDLERDEQEKTGIKNLKVKYNGAFGYFIEITKSNLPNVPEHYIRRQTMVNAERFVTEELRQKEKEIVHAEEKALAREEELFKAVVARILAESDALGSTALALAEIDLFVGWAQLAREWDYCRPTLDEGDQLDIRQGRHPVVEQMLKADLRGFSTTQSFVPNDTRLSASGEQIALITGPNMAGKSTYIRQVSLIALMAQVGCWVPAASCQLGLVDRIFSRVGASDELARGNSTFMVEMNETANILNNATPRSLIILDEIGRGTSTYDGLSIAWSVIEFLHGESEAGPRTLFATHYHEITQLERTLPRLRNYSVSVKEWADEIRFLHTVTEGAADRSYGIQVARLAGLPPKVIDRARTILNELENEGNVLQQTLREPNARPAPKPKRKPAADPVAGDDGAGQLDLF</sequence>
<evidence type="ECO:0000256" key="2">
    <source>
        <dbReference type="ARBA" id="ARBA00021982"/>
    </source>
</evidence>
<dbReference type="NCBIfam" id="NF003810">
    <property type="entry name" value="PRK05399.1"/>
    <property type="match status" value="1"/>
</dbReference>
<dbReference type="CDD" id="cd03284">
    <property type="entry name" value="ABC_MutS1"/>
    <property type="match status" value="1"/>
</dbReference>
<dbReference type="GO" id="GO:0005524">
    <property type="term" value="F:ATP binding"/>
    <property type="evidence" value="ECO:0007669"/>
    <property type="project" value="UniProtKB-UniRule"/>
</dbReference>
<dbReference type="EMBL" id="JACHVB010000020">
    <property type="protein sequence ID" value="MBC2594104.1"/>
    <property type="molecule type" value="Genomic_DNA"/>
</dbReference>
<evidence type="ECO:0000256" key="6">
    <source>
        <dbReference type="ARBA" id="ARBA00023125"/>
    </source>
</evidence>
<dbReference type="PANTHER" id="PTHR11361:SF34">
    <property type="entry name" value="DNA MISMATCH REPAIR PROTEIN MSH1, MITOCHONDRIAL"/>
    <property type="match status" value="1"/>
</dbReference>
<dbReference type="InterPro" id="IPR005748">
    <property type="entry name" value="DNA_mismatch_repair_MutS"/>
</dbReference>
<evidence type="ECO:0000256" key="9">
    <source>
        <dbReference type="HAMAP-Rule" id="MF_00096"/>
    </source>
</evidence>
<keyword evidence="6 9" id="KW-0238">DNA-binding</keyword>
<dbReference type="FunFam" id="1.10.1420.10:FF:000001">
    <property type="entry name" value="DNA mismatch repair protein MutS"/>
    <property type="match status" value="1"/>
</dbReference>
<keyword evidence="4 9" id="KW-0227">DNA damage</keyword>
<comment type="caution">
    <text evidence="14">The sequence shown here is derived from an EMBL/GenBank/DDBJ whole genome shotgun (WGS) entry which is preliminary data.</text>
</comment>
<dbReference type="GO" id="GO:0003684">
    <property type="term" value="F:damaged DNA binding"/>
    <property type="evidence" value="ECO:0007669"/>
    <property type="project" value="UniProtKB-UniRule"/>
</dbReference>
<evidence type="ECO:0000256" key="5">
    <source>
        <dbReference type="ARBA" id="ARBA00022840"/>
    </source>
</evidence>
<protein>
    <recommendedName>
        <fullName evidence="2 9">DNA mismatch repair protein MutS</fullName>
    </recommendedName>
</protein>
<dbReference type="Pfam" id="PF05192">
    <property type="entry name" value="MutS_III"/>
    <property type="match status" value="1"/>
</dbReference>
<keyword evidence="5 9" id="KW-0067">ATP-binding</keyword>
<comment type="function">
    <text evidence="8 9">This protein is involved in the repair of mismatches in DNA. It is possible that it carries out the mismatch recognition step. This protein has a weak ATPase activity.</text>
</comment>
<feature type="region of interest" description="Disordered" evidence="12">
    <location>
        <begin position="825"/>
        <end position="860"/>
    </location>
</feature>
<evidence type="ECO:0000256" key="10">
    <source>
        <dbReference type="RuleBase" id="RU003756"/>
    </source>
</evidence>
<dbReference type="InterPro" id="IPR017261">
    <property type="entry name" value="DNA_mismatch_repair_MutS/MSH"/>
</dbReference>
<dbReference type="Gene3D" id="1.10.1420.10">
    <property type="match status" value="2"/>
</dbReference>
<dbReference type="SMART" id="SM00534">
    <property type="entry name" value="MUTSac"/>
    <property type="match status" value="1"/>
</dbReference>
<dbReference type="InterPro" id="IPR036187">
    <property type="entry name" value="DNA_mismatch_repair_MutS_sf"/>
</dbReference>
<dbReference type="FunFam" id="3.40.50.300:FF:000870">
    <property type="entry name" value="MutS protein homolog 4"/>
    <property type="match status" value="1"/>
</dbReference>
<evidence type="ECO:0000256" key="4">
    <source>
        <dbReference type="ARBA" id="ARBA00022763"/>
    </source>
</evidence>
<comment type="similarity">
    <text evidence="1 9 10">Belongs to the DNA mismatch repair MutS family.</text>
</comment>
<dbReference type="InterPro" id="IPR027417">
    <property type="entry name" value="P-loop_NTPase"/>
</dbReference>
<dbReference type="Pfam" id="PF00488">
    <property type="entry name" value="MutS_V"/>
    <property type="match status" value="1"/>
</dbReference>
<dbReference type="Gene3D" id="3.30.420.110">
    <property type="entry name" value="MutS, connector domain"/>
    <property type="match status" value="1"/>
</dbReference>
<dbReference type="InterPro" id="IPR000432">
    <property type="entry name" value="DNA_mismatch_repair_MutS_C"/>
</dbReference>
<dbReference type="Pfam" id="PF05188">
    <property type="entry name" value="MutS_II"/>
    <property type="match status" value="1"/>
</dbReference>
<dbReference type="Gene3D" id="3.40.1170.10">
    <property type="entry name" value="DNA repair protein MutS, domain I"/>
    <property type="match status" value="1"/>
</dbReference>
<dbReference type="NCBIfam" id="TIGR01070">
    <property type="entry name" value="mutS1"/>
    <property type="match status" value="1"/>
</dbReference>
<dbReference type="GO" id="GO:0006298">
    <property type="term" value="P:mismatch repair"/>
    <property type="evidence" value="ECO:0007669"/>
    <property type="project" value="UniProtKB-UniRule"/>
</dbReference>
<dbReference type="SUPFAM" id="SSF53150">
    <property type="entry name" value="DNA repair protein MutS, domain II"/>
    <property type="match status" value="1"/>
</dbReference>
<evidence type="ECO:0000256" key="1">
    <source>
        <dbReference type="ARBA" id="ARBA00006271"/>
    </source>
</evidence>
<evidence type="ECO:0000256" key="12">
    <source>
        <dbReference type="SAM" id="MobiDB-lite"/>
    </source>
</evidence>
<dbReference type="PANTHER" id="PTHR11361">
    <property type="entry name" value="DNA MISMATCH REPAIR PROTEIN MUTS FAMILY MEMBER"/>
    <property type="match status" value="1"/>
</dbReference>
<evidence type="ECO:0000256" key="11">
    <source>
        <dbReference type="SAM" id="Coils"/>
    </source>
</evidence>
<dbReference type="Proteomes" id="UP000546464">
    <property type="component" value="Unassembled WGS sequence"/>
</dbReference>
<organism evidence="14 15">
    <name type="scientific">Ruficoccus amylovorans</name>
    <dbReference type="NCBI Taxonomy" id="1804625"/>
    <lineage>
        <taxon>Bacteria</taxon>
        <taxon>Pseudomonadati</taxon>
        <taxon>Verrucomicrobiota</taxon>
        <taxon>Opitutia</taxon>
        <taxon>Puniceicoccales</taxon>
        <taxon>Cerasicoccaceae</taxon>
        <taxon>Ruficoccus</taxon>
    </lineage>
</organism>
<dbReference type="SUPFAM" id="SSF55271">
    <property type="entry name" value="DNA repair protein MutS, domain I"/>
    <property type="match status" value="1"/>
</dbReference>
<dbReference type="PROSITE" id="PS00486">
    <property type="entry name" value="DNA_MISMATCH_REPAIR_2"/>
    <property type="match status" value="1"/>
</dbReference>
<feature type="binding site" evidence="9">
    <location>
        <begin position="633"/>
        <end position="640"/>
    </location>
    <ligand>
        <name>ATP</name>
        <dbReference type="ChEBI" id="CHEBI:30616"/>
    </ligand>
</feature>
<dbReference type="SUPFAM" id="SSF52540">
    <property type="entry name" value="P-loop containing nucleoside triphosphate hydrolases"/>
    <property type="match status" value="1"/>
</dbReference>
<keyword evidence="7 9" id="KW-0234">DNA repair</keyword>
<dbReference type="GO" id="GO:0140664">
    <property type="term" value="F:ATP-dependent DNA damage sensor activity"/>
    <property type="evidence" value="ECO:0007669"/>
    <property type="project" value="InterPro"/>
</dbReference>
<evidence type="ECO:0000256" key="8">
    <source>
        <dbReference type="ARBA" id="ARBA00024647"/>
    </source>
</evidence>
<feature type="domain" description="DNA mismatch repair proteins mutS family" evidence="13">
    <location>
        <begin position="707"/>
        <end position="723"/>
    </location>
</feature>
<gene>
    <name evidence="9 14" type="primary">mutS</name>
    <name evidence="14" type="ORF">H5P28_07490</name>
</gene>
<dbReference type="Pfam" id="PF01624">
    <property type="entry name" value="MutS_I"/>
    <property type="match status" value="1"/>
</dbReference>
<dbReference type="Pfam" id="PF05190">
    <property type="entry name" value="MutS_IV"/>
    <property type="match status" value="1"/>
</dbReference>
<keyword evidence="11" id="KW-0175">Coiled coil</keyword>